<evidence type="ECO:0000256" key="1">
    <source>
        <dbReference type="ARBA" id="ARBA00007441"/>
    </source>
</evidence>
<keyword evidence="5" id="KW-1185">Reference proteome</keyword>
<keyword evidence="2" id="KW-0663">Pyridoxal phosphate</keyword>
<dbReference type="InterPro" id="IPR015421">
    <property type="entry name" value="PyrdxlP-dep_Trfase_major"/>
</dbReference>
<dbReference type="InterPro" id="IPR004839">
    <property type="entry name" value="Aminotransferase_I/II_large"/>
</dbReference>
<dbReference type="GO" id="GO:0006559">
    <property type="term" value="P:L-phenylalanine catabolic process"/>
    <property type="evidence" value="ECO:0007669"/>
    <property type="project" value="TreeGrafter"/>
</dbReference>
<dbReference type="PANTHER" id="PTHR45744">
    <property type="entry name" value="TYROSINE AMINOTRANSFERASE"/>
    <property type="match status" value="1"/>
</dbReference>
<dbReference type="PANTHER" id="PTHR45744:SF2">
    <property type="entry name" value="TYROSINE AMINOTRANSFERASE"/>
    <property type="match status" value="1"/>
</dbReference>
<dbReference type="PROSITE" id="PS00105">
    <property type="entry name" value="AA_TRANSFER_CLASS_1"/>
    <property type="match status" value="1"/>
</dbReference>
<dbReference type="Proteomes" id="UP000410492">
    <property type="component" value="Unassembled WGS sequence"/>
</dbReference>
<sequence>MNVAHRRRIPVIADEIYERLVFPGETFVSVAALEAGVPTLICGGLAKRFLVPGWRLGWIVVHDDVSALHDIRSALVRLTQRTIGSCTLVQAALPAILHQTPSTFHESLAETLQRHAHIAFDCLKKAKGLTPYMPQGAMYMVIEVDMTGFAMFSGGLEFAGRMMEEESVFCLPGECFFLPNFMRIVITVPEELLLEACERITQFCNRYYQK</sequence>
<dbReference type="Pfam" id="PF00155">
    <property type="entry name" value="Aminotran_1_2"/>
    <property type="match status" value="1"/>
</dbReference>
<dbReference type="OrthoDB" id="7042322at2759"/>
<evidence type="ECO:0000256" key="2">
    <source>
        <dbReference type="ARBA" id="ARBA00022898"/>
    </source>
</evidence>
<evidence type="ECO:0000313" key="4">
    <source>
        <dbReference type="EMBL" id="VEN62454.1"/>
    </source>
</evidence>
<dbReference type="InterPro" id="IPR015422">
    <property type="entry name" value="PyrdxlP-dep_Trfase_small"/>
</dbReference>
<dbReference type="Gene3D" id="3.90.1150.10">
    <property type="entry name" value="Aspartate Aminotransferase, domain 1"/>
    <property type="match status" value="1"/>
</dbReference>
<dbReference type="Gene3D" id="3.40.640.10">
    <property type="entry name" value="Type I PLP-dependent aspartate aminotransferase-like (Major domain)"/>
    <property type="match status" value="1"/>
</dbReference>
<comment type="similarity">
    <text evidence="1">Belongs to the class-I pyridoxal-phosphate-dependent aminotransferase family.</text>
</comment>
<dbReference type="SUPFAM" id="SSF53383">
    <property type="entry name" value="PLP-dependent transferases"/>
    <property type="match status" value="1"/>
</dbReference>
<reference evidence="4 5" key="1">
    <citation type="submission" date="2019-01" db="EMBL/GenBank/DDBJ databases">
        <authorList>
            <person name="Sayadi A."/>
        </authorList>
    </citation>
    <scope>NUCLEOTIDE SEQUENCE [LARGE SCALE GENOMIC DNA]</scope>
</reference>
<dbReference type="GO" id="GO:0030170">
    <property type="term" value="F:pyridoxal phosphate binding"/>
    <property type="evidence" value="ECO:0007669"/>
    <property type="project" value="InterPro"/>
</dbReference>
<organism evidence="4 5">
    <name type="scientific">Callosobruchus maculatus</name>
    <name type="common">Southern cowpea weevil</name>
    <name type="synonym">Pulse bruchid</name>
    <dbReference type="NCBI Taxonomy" id="64391"/>
    <lineage>
        <taxon>Eukaryota</taxon>
        <taxon>Metazoa</taxon>
        <taxon>Ecdysozoa</taxon>
        <taxon>Arthropoda</taxon>
        <taxon>Hexapoda</taxon>
        <taxon>Insecta</taxon>
        <taxon>Pterygota</taxon>
        <taxon>Neoptera</taxon>
        <taxon>Endopterygota</taxon>
        <taxon>Coleoptera</taxon>
        <taxon>Polyphaga</taxon>
        <taxon>Cucujiformia</taxon>
        <taxon>Chrysomeloidea</taxon>
        <taxon>Chrysomelidae</taxon>
        <taxon>Bruchinae</taxon>
        <taxon>Bruchini</taxon>
        <taxon>Callosobruchus</taxon>
    </lineage>
</organism>
<name>A0A653DQI9_CALMS</name>
<dbReference type="InterPro" id="IPR004838">
    <property type="entry name" value="NHTrfase_class1_PyrdxlP-BS"/>
</dbReference>
<accession>A0A653DQI9</accession>
<evidence type="ECO:0000259" key="3">
    <source>
        <dbReference type="Pfam" id="PF00155"/>
    </source>
</evidence>
<dbReference type="AlphaFoldDB" id="A0A653DQI9"/>
<dbReference type="GO" id="GO:0004838">
    <property type="term" value="F:L-tyrosine-2-oxoglutarate transaminase activity"/>
    <property type="evidence" value="ECO:0007669"/>
    <property type="project" value="TreeGrafter"/>
</dbReference>
<proteinExistence type="inferred from homology"/>
<dbReference type="GO" id="GO:0006572">
    <property type="term" value="P:L-tyrosine catabolic process"/>
    <property type="evidence" value="ECO:0007669"/>
    <property type="project" value="TreeGrafter"/>
</dbReference>
<gene>
    <name evidence="4" type="ORF">CALMAC_LOCUS19558</name>
</gene>
<evidence type="ECO:0000313" key="5">
    <source>
        <dbReference type="Proteomes" id="UP000410492"/>
    </source>
</evidence>
<protein>
    <recommendedName>
        <fullName evidence="3">Aminotransferase class I/classII large domain-containing protein</fullName>
    </recommendedName>
</protein>
<dbReference type="InterPro" id="IPR015424">
    <property type="entry name" value="PyrdxlP-dep_Trfase"/>
</dbReference>
<dbReference type="EMBL" id="CAACVG010013871">
    <property type="protein sequence ID" value="VEN62454.1"/>
    <property type="molecule type" value="Genomic_DNA"/>
</dbReference>
<dbReference type="CDD" id="cd00609">
    <property type="entry name" value="AAT_like"/>
    <property type="match status" value="1"/>
</dbReference>
<feature type="domain" description="Aminotransferase class I/classII large" evidence="3">
    <location>
        <begin position="2"/>
        <end position="200"/>
    </location>
</feature>